<gene>
    <name evidence="2" type="ORF">EJ04DRAFT_511319</name>
</gene>
<feature type="compositionally biased region" description="Basic and acidic residues" evidence="1">
    <location>
        <begin position="24"/>
        <end position="44"/>
    </location>
</feature>
<name>A0A9P4R3I7_9PLEO</name>
<evidence type="ECO:0000256" key="1">
    <source>
        <dbReference type="SAM" id="MobiDB-lite"/>
    </source>
</evidence>
<dbReference type="AlphaFoldDB" id="A0A9P4R3I7"/>
<protein>
    <submittedName>
        <fullName evidence="2">Uncharacterized protein</fullName>
    </submittedName>
</protein>
<feature type="compositionally biased region" description="Basic and acidic residues" evidence="1">
    <location>
        <begin position="1"/>
        <end position="13"/>
    </location>
</feature>
<evidence type="ECO:0000313" key="2">
    <source>
        <dbReference type="EMBL" id="KAF2736039.1"/>
    </source>
</evidence>
<keyword evidence="3" id="KW-1185">Reference proteome</keyword>
<feature type="region of interest" description="Disordered" evidence="1">
    <location>
        <begin position="1"/>
        <end position="44"/>
    </location>
</feature>
<reference evidence="2" key="1">
    <citation type="journal article" date="2020" name="Stud. Mycol.">
        <title>101 Dothideomycetes genomes: a test case for predicting lifestyles and emergence of pathogens.</title>
        <authorList>
            <person name="Haridas S."/>
            <person name="Albert R."/>
            <person name="Binder M."/>
            <person name="Bloem J."/>
            <person name="Labutti K."/>
            <person name="Salamov A."/>
            <person name="Andreopoulos B."/>
            <person name="Baker S."/>
            <person name="Barry K."/>
            <person name="Bills G."/>
            <person name="Bluhm B."/>
            <person name="Cannon C."/>
            <person name="Castanera R."/>
            <person name="Culley D."/>
            <person name="Daum C."/>
            <person name="Ezra D."/>
            <person name="Gonzalez J."/>
            <person name="Henrissat B."/>
            <person name="Kuo A."/>
            <person name="Liang C."/>
            <person name="Lipzen A."/>
            <person name="Lutzoni F."/>
            <person name="Magnuson J."/>
            <person name="Mondo S."/>
            <person name="Nolan M."/>
            <person name="Ohm R."/>
            <person name="Pangilinan J."/>
            <person name="Park H.-J."/>
            <person name="Ramirez L."/>
            <person name="Alfaro M."/>
            <person name="Sun H."/>
            <person name="Tritt A."/>
            <person name="Yoshinaga Y."/>
            <person name="Zwiers L.-H."/>
            <person name="Turgeon B."/>
            <person name="Goodwin S."/>
            <person name="Spatafora J."/>
            <person name="Crous P."/>
            <person name="Grigoriev I."/>
        </authorList>
    </citation>
    <scope>NUCLEOTIDE SEQUENCE</scope>
    <source>
        <strain evidence="2">CBS 125425</strain>
    </source>
</reference>
<organism evidence="2 3">
    <name type="scientific">Polyplosphaeria fusca</name>
    <dbReference type="NCBI Taxonomy" id="682080"/>
    <lineage>
        <taxon>Eukaryota</taxon>
        <taxon>Fungi</taxon>
        <taxon>Dikarya</taxon>
        <taxon>Ascomycota</taxon>
        <taxon>Pezizomycotina</taxon>
        <taxon>Dothideomycetes</taxon>
        <taxon>Pleosporomycetidae</taxon>
        <taxon>Pleosporales</taxon>
        <taxon>Tetraplosphaeriaceae</taxon>
        <taxon>Polyplosphaeria</taxon>
    </lineage>
</organism>
<dbReference type="Proteomes" id="UP000799444">
    <property type="component" value="Unassembled WGS sequence"/>
</dbReference>
<evidence type="ECO:0000313" key="3">
    <source>
        <dbReference type="Proteomes" id="UP000799444"/>
    </source>
</evidence>
<sequence>MDGEIAHYQDKHGQSRHHAAQKMFTDKSGDGHTHTPSTIHRDEVAEPLNPATECSIIA</sequence>
<comment type="caution">
    <text evidence="2">The sequence shown here is derived from an EMBL/GenBank/DDBJ whole genome shotgun (WGS) entry which is preliminary data.</text>
</comment>
<accession>A0A9P4R3I7</accession>
<proteinExistence type="predicted"/>
<dbReference type="EMBL" id="ML996129">
    <property type="protein sequence ID" value="KAF2736039.1"/>
    <property type="molecule type" value="Genomic_DNA"/>
</dbReference>